<comment type="caution">
    <text evidence="4">The sequence shown here is derived from an EMBL/GenBank/DDBJ whole genome shotgun (WGS) entry which is preliminary data.</text>
</comment>
<feature type="domain" description="FecR protein" evidence="2">
    <location>
        <begin position="187"/>
        <end position="283"/>
    </location>
</feature>
<dbReference type="Pfam" id="PF04773">
    <property type="entry name" value="FecR"/>
    <property type="match status" value="1"/>
</dbReference>
<proteinExistence type="predicted"/>
<dbReference type="InterPro" id="IPR006860">
    <property type="entry name" value="FecR"/>
</dbReference>
<dbReference type="Gene3D" id="2.60.120.1440">
    <property type="match status" value="1"/>
</dbReference>
<reference evidence="4 5" key="1">
    <citation type="submission" date="2019-02" db="EMBL/GenBank/DDBJ databases">
        <title>Genomic Encyclopedia of Type Strains, Phase IV (KMG-IV): sequencing the most valuable type-strain genomes for metagenomic binning, comparative biology and taxonomic classification.</title>
        <authorList>
            <person name="Goeker M."/>
        </authorList>
    </citation>
    <scope>NUCLEOTIDE SEQUENCE [LARGE SCALE GENOMIC DNA]</scope>
    <source>
        <strain evidence="4 5">DSM 18116</strain>
    </source>
</reference>
<dbReference type="Gene3D" id="3.55.50.30">
    <property type="match status" value="1"/>
</dbReference>
<dbReference type="EMBL" id="SGXA01000003">
    <property type="protein sequence ID" value="RZS69386.1"/>
    <property type="molecule type" value="Genomic_DNA"/>
</dbReference>
<feature type="domain" description="Protein FecR C-terminal" evidence="3">
    <location>
        <begin position="329"/>
        <end position="395"/>
    </location>
</feature>
<organism evidence="4 5">
    <name type="scientific">Pseudobacter ginsenosidimutans</name>
    <dbReference type="NCBI Taxonomy" id="661488"/>
    <lineage>
        <taxon>Bacteria</taxon>
        <taxon>Pseudomonadati</taxon>
        <taxon>Bacteroidota</taxon>
        <taxon>Chitinophagia</taxon>
        <taxon>Chitinophagales</taxon>
        <taxon>Chitinophagaceae</taxon>
        <taxon>Pseudobacter</taxon>
    </lineage>
</organism>
<keyword evidence="1" id="KW-0812">Transmembrane</keyword>
<gene>
    <name evidence="4" type="ORF">EV199_5223</name>
</gene>
<evidence type="ECO:0000256" key="1">
    <source>
        <dbReference type="SAM" id="Phobius"/>
    </source>
</evidence>
<dbReference type="PANTHER" id="PTHR30273">
    <property type="entry name" value="PERIPLASMIC SIGNAL SENSOR AND SIGMA FACTOR ACTIVATOR FECR-RELATED"/>
    <property type="match status" value="1"/>
</dbReference>
<evidence type="ECO:0000313" key="5">
    <source>
        <dbReference type="Proteomes" id="UP000293874"/>
    </source>
</evidence>
<sequence>MENDFRKNMERFLTGSMSEEERKLFLHQLSSGSAGEELDAAIGSALQQNQYAVEDTSDVKELVYRKILKGMGEDESVITLPGKKRNSFVRYWWVAALLIIAAGVWMYPLLTRSRNSDPVVQQGTTPAIMPGTNGAVLTLADGSTILLDSLSDGIVTTQDGISIRLQDHQLMYGQAGDGAGGKILFNTMSTPRGKQFKLVLPDGTRVWMNAASSIRYPARFGDKTRDVEITGELFFEVAKDRSKPFRVLLDDGSRLEVLGTSFNINAYEDEGNINTTLIDGSVRVESSSANAVLLKPLQQAELMRGNKKDIRLLDDPDIEKITAWKNGAFDFSNTSLGEMMRQLSRWYNITVEYPQGIPALEFEGKMSRNITLNGLLKILDQSGVHFRLEDTKLIVLP</sequence>
<keyword evidence="1" id="KW-0472">Membrane</keyword>
<dbReference type="Proteomes" id="UP000293874">
    <property type="component" value="Unassembled WGS sequence"/>
</dbReference>
<keyword evidence="1" id="KW-1133">Transmembrane helix</keyword>
<dbReference type="PANTHER" id="PTHR30273:SF2">
    <property type="entry name" value="PROTEIN FECR"/>
    <property type="match status" value="1"/>
</dbReference>
<name>A0A4Q7MM37_9BACT</name>
<dbReference type="GO" id="GO:0016989">
    <property type="term" value="F:sigma factor antagonist activity"/>
    <property type="evidence" value="ECO:0007669"/>
    <property type="project" value="TreeGrafter"/>
</dbReference>
<dbReference type="Pfam" id="PF16344">
    <property type="entry name" value="FecR_C"/>
    <property type="match status" value="1"/>
</dbReference>
<evidence type="ECO:0000259" key="3">
    <source>
        <dbReference type="Pfam" id="PF16344"/>
    </source>
</evidence>
<dbReference type="AlphaFoldDB" id="A0A4Q7MM37"/>
<dbReference type="InterPro" id="IPR032508">
    <property type="entry name" value="FecR_C"/>
</dbReference>
<evidence type="ECO:0000313" key="4">
    <source>
        <dbReference type="EMBL" id="RZS69386.1"/>
    </source>
</evidence>
<keyword evidence="5" id="KW-1185">Reference proteome</keyword>
<evidence type="ECO:0000259" key="2">
    <source>
        <dbReference type="Pfam" id="PF04773"/>
    </source>
</evidence>
<accession>A0A4Q7MM37</accession>
<feature type="transmembrane region" description="Helical" evidence="1">
    <location>
        <begin position="91"/>
        <end position="110"/>
    </location>
</feature>
<protein>
    <submittedName>
        <fullName evidence="4">FecR family protein</fullName>
    </submittedName>
</protein>
<dbReference type="InterPro" id="IPR012373">
    <property type="entry name" value="Ferrdict_sens_TM"/>
</dbReference>